<evidence type="ECO:0000313" key="3">
    <source>
        <dbReference type="Proteomes" id="UP000281521"/>
    </source>
</evidence>
<proteinExistence type="predicted"/>
<organism evidence="1 3">
    <name type="scientific">Escherichia coli</name>
    <dbReference type="NCBI Taxonomy" id="562"/>
    <lineage>
        <taxon>Bacteria</taxon>
        <taxon>Pseudomonadati</taxon>
        <taxon>Pseudomonadota</taxon>
        <taxon>Gammaproteobacteria</taxon>
        <taxon>Enterobacterales</taxon>
        <taxon>Enterobacteriaceae</taxon>
        <taxon>Escherichia</taxon>
    </lineage>
</organism>
<dbReference type="AlphaFoldDB" id="A0A3P5DKH8"/>
<dbReference type="Proteomes" id="UP000281521">
    <property type="component" value="Unassembled WGS sequence"/>
</dbReference>
<dbReference type="EMBL" id="UWXJ01000001">
    <property type="protein sequence ID" value="VCY81443.1"/>
    <property type="molecule type" value="Genomic_DNA"/>
</dbReference>
<sequence length="107" mass="11357">MVASGAVCGDAVPGNGLPVRGLWSLIPVLVAFPLILCQQPPVTDRLPRHSIRVSSNGGGYFIVPVQACVSRRVCSGLTKFNRDKIVQITEVLLAESGEASGVLFNRL</sequence>
<reference evidence="1 3" key="1">
    <citation type="submission" date="2018-10" db="EMBL/GenBank/DDBJ databases">
        <authorList>
            <person name="Noll B N."/>
        </authorList>
    </citation>
    <scope>NUCLEOTIDE SEQUENCE [LARGE SCALE GENOMIC DNA]</scope>
    <source>
        <strain evidence="1">Ecoli022</strain>
    </source>
</reference>
<accession>A0A3P5DKH8</accession>
<protein>
    <submittedName>
        <fullName evidence="1">Uncharacterized protein</fullName>
    </submittedName>
</protein>
<dbReference type="EMBL" id="UWXJ01000001">
    <property type="protein sequence ID" value="VCY86507.1"/>
    <property type="molecule type" value="Genomic_DNA"/>
</dbReference>
<evidence type="ECO:0000313" key="1">
    <source>
        <dbReference type="EMBL" id="VCY81443.1"/>
    </source>
</evidence>
<evidence type="ECO:0000313" key="2">
    <source>
        <dbReference type="EMBL" id="VCY86507.1"/>
    </source>
</evidence>
<name>A0A3P5DKH8_ECOLX</name>
<gene>
    <name evidence="1" type="ORF">BANRA_00062</name>
    <name evidence="2" type="ORF">BANRA_05246</name>
</gene>